<dbReference type="EMBL" id="HBUE01328960">
    <property type="protein sequence ID" value="CAG6592275.1"/>
    <property type="molecule type" value="Transcribed_RNA"/>
</dbReference>
<evidence type="ECO:0000313" key="2">
    <source>
        <dbReference type="EMBL" id="CAG6458802.1"/>
    </source>
</evidence>
<feature type="compositionally biased region" description="Low complexity" evidence="1">
    <location>
        <begin position="68"/>
        <end position="78"/>
    </location>
</feature>
<feature type="compositionally biased region" description="Basic and acidic residues" evidence="1">
    <location>
        <begin position="88"/>
        <end position="100"/>
    </location>
</feature>
<evidence type="ECO:0000256" key="1">
    <source>
        <dbReference type="SAM" id="MobiDB-lite"/>
    </source>
</evidence>
<name>A0A8D8F4A7_CULPI</name>
<accession>A0A8D8F4A7</accession>
<reference evidence="2" key="1">
    <citation type="submission" date="2021-05" db="EMBL/GenBank/DDBJ databases">
        <authorList>
            <person name="Alioto T."/>
            <person name="Alioto T."/>
            <person name="Gomez Garrido J."/>
        </authorList>
    </citation>
    <scope>NUCLEOTIDE SEQUENCE</scope>
</reference>
<sequence length="100" mass="11827">MEPFRVWSITTLHRVQTNFPETASRWLRVSFGYWRSRSLQVVLTAALANLFRYLTFRWKVEDDEKEGSTSFSWSSQFSGDGNRSKIPMADDRFQQNKLLD</sequence>
<dbReference type="AlphaFoldDB" id="A0A8D8F4A7"/>
<organism evidence="2">
    <name type="scientific">Culex pipiens</name>
    <name type="common">House mosquito</name>
    <dbReference type="NCBI Taxonomy" id="7175"/>
    <lineage>
        <taxon>Eukaryota</taxon>
        <taxon>Metazoa</taxon>
        <taxon>Ecdysozoa</taxon>
        <taxon>Arthropoda</taxon>
        <taxon>Hexapoda</taxon>
        <taxon>Insecta</taxon>
        <taxon>Pterygota</taxon>
        <taxon>Neoptera</taxon>
        <taxon>Endopterygota</taxon>
        <taxon>Diptera</taxon>
        <taxon>Nematocera</taxon>
        <taxon>Culicoidea</taxon>
        <taxon>Culicidae</taxon>
        <taxon>Culicinae</taxon>
        <taxon>Culicini</taxon>
        <taxon>Culex</taxon>
        <taxon>Culex</taxon>
    </lineage>
</organism>
<feature type="region of interest" description="Disordered" evidence="1">
    <location>
        <begin position="62"/>
        <end position="100"/>
    </location>
</feature>
<proteinExistence type="predicted"/>
<dbReference type="EMBL" id="HBUE01036146">
    <property type="protein sequence ID" value="CAG6458802.1"/>
    <property type="molecule type" value="Transcribed_RNA"/>
</dbReference>
<protein>
    <submittedName>
        <fullName evidence="2">(northern house mosquito) hypothetical protein</fullName>
    </submittedName>
</protein>
<dbReference type="EMBL" id="HBUE01222294">
    <property type="protein sequence ID" value="CAG6540208.1"/>
    <property type="molecule type" value="Transcribed_RNA"/>
</dbReference>